<evidence type="ECO:0000256" key="5">
    <source>
        <dbReference type="SAM" id="MobiDB-lite"/>
    </source>
</evidence>
<feature type="chain" id="PRO_5018222404" evidence="6">
    <location>
        <begin position="25"/>
        <end position="538"/>
    </location>
</feature>
<feature type="compositionally biased region" description="Acidic residues" evidence="5">
    <location>
        <begin position="27"/>
        <end position="49"/>
    </location>
</feature>
<sequence length="538" mass="59483">MQLKRILGLTSLLLALVLVLSACAGDGEVDETPEEGENEGETETSEGEGGDLTIAVPADISEISPQGSNDVPSSNVQENVFETLVYLDENTEAQPRLAEDWEVIDDTTYEFKIREGVKFHDGSDLNAEVVKANFDRLMDPDTASPQASLVAAVESVEVVDEFKVRFNLEYPYGPLINNLAHTGTSIMSPKVIEEDAKAVENGESPGSYINENPVGTGPFEFDEWTPGESVVLTKNEDYWGDQAKLDSITFQVISENSTRLAELDTGSVDIMANVSPDSVSRVENGENSSLLEQESTSLSYLGFNTQSSPLDDERVRRAISMAVDKEEIIEGIYNGYGVAANSPVPPTVFGHDESVEGIEYNKEEAKALLEEAGYGDGLTLNLMTNNDNQQRMYMAEYVASELEDLNIEVNIEGLEFGSFIDKASNGDHDLFILGWSTPTMDADYATYNLFHSEQHGEAGNMTFLENEEVDKLLDQARQESDPEARKELYSELQQKLVELAPMHYVHHQTYLLGVNDRVKDFSVAGNGIYQFRDTYIEE</sequence>
<dbReference type="PROSITE" id="PS51257">
    <property type="entry name" value="PROKAR_LIPOPROTEIN"/>
    <property type="match status" value="1"/>
</dbReference>
<dbReference type="Proteomes" id="UP000276443">
    <property type="component" value="Unassembled WGS sequence"/>
</dbReference>
<accession>A0A3N5B8E3</accession>
<dbReference type="EMBL" id="RKRF01000008">
    <property type="protein sequence ID" value="RPF54006.1"/>
    <property type="molecule type" value="Genomic_DNA"/>
</dbReference>
<dbReference type="Gene3D" id="3.10.105.10">
    <property type="entry name" value="Dipeptide-binding Protein, Domain 3"/>
    <property type="match status" value="1"/>
</dbReference>
<dbReference type="PIRSF" id="PIRSF002741">
    <property type="entry name" value="MppA"/>
    <property type="match status" value="1"/>
</dbReference>
<feature type="region of interest" description="Disordered" evidence="5">
    <location>
        <begin position="27"/>
        <end position="51"/>
    </location>
</feature>
<dbReference type="PANTHER" id="PTHR30290:SF9">
    <property type="entry name" value="OLIGOPEPTIDE-BINDING PROTEIN APPA"/>
    <property type="match status" value="1"/>
</dbReference>
<evidence type="ECO:0000256" key="6">
    <source>
        <dbReference type="SAM" id="SignalP"/>
    </source>
</evidence>
<protein>
    <submittedName>
        <fullName evidence="8">Peptide/nickel transport system substrate-binding protein</fullName>
    </submittedName>
</protein>
<gene>
    <name evidence="8" type="ORF">EDC24_1194</name>
</gene>
<comment type="similarity">
    <text evidence="2">Belongs to the bacterial solute-binding protein 5 family.</text>
</comment>
<comment type="subcellular location">
    <subcellularLocation>
        <location evidence="1">Cell membrane</location>
        <topology evidence="1">Lipid-anchor</topology>
    </subcellularLocation>
</comment>
<organism evidence="8 9">
    <name type="scientific">Aquisalibacillus elongatus</name>
    <dbReference type="NCBI Taxonomy" id="485577"/>
    <lineage>
        <taxon>Bacteria</taxon>
        <taxon>Bacillati</taxon>
        <taxon>Bacillota</taxon>
        <taxon>Bacilli</taxon>
        <taxon>Bacillales</taxon>
        <taxon>Bacillaceae</taxon>
        <taxon>Aquisalibacillus</taxon>
    </lineage>
</organism>
<name>A0A3N5B8E3_9BACI</name>
<dbReference type="PROSITE" id="PS01040">
    <property type="entry name" value="SBP_BACTERIAL_5"/>
    <property type="match status" value="1"/>
</dbReference>
<evidence type="ECO:0000313" key="8">
    <source>
        <dbReference type="EMBL" id="RPF54006.1"/>
    </source>
</evidence>
<dbReference type="CDD" id="cd08499">
    <property type="entry name" value="PBP2_Ylib_like"/>
    <property type="match status" value="1"/>
</dbReference>
<proteinExistence type="inferred from homology"/>
<dbReference type="InterPro" id="IPR030678">
    <property type="entry name" value="Peptide/Ni-bd"/>
</dbReference>
<evidence type="ECO:0000256" key="4">
    <source>
        <dbReference type="ARBA" id="ARBA00022729"/>
    </source>
</evidence>
<dbReference type="InterPro" id="IPR000914">
    <property type="entry name" value="SBP_5_dom"/>
</dbReference>
<dbReference type="RefSeq" id="WP_124220685.1">
    <property type="nucleotide sequence ID" value="NZ_RKRF01000008.1"/>
</dbReference>
<dbReference type="GO" id="GO:0043190">
    <property type="term" value="C:ATP-binding cassette (ABC) transporter complex"/>
    <property type="evidence" value="ECO:0007669"/>
    <property type="project" value="InterPro"/>
</dbReference>
<dbReference type="Gene3D" id="3.90.76.10">
    <property type="entry name" value="Dipeptide-binding Protein, Domain 1"/>
    <property type="match status" value="1"/>
</dbReference>
<dbReference type="AlphaFoldDB" id="A0A3N5B8E3"/>
<evidence type="ECO:0000259" key="7">
    <source>
        <dbReference type="Pfam" id="PF00496"/>
    </source>
</evidence>
<dbReference type="InterPro" id="IPR039424">
    <property type="entry name" value="SBP_5"/>
</dbReference>
<evidence type="ECO:0000256" key="1">
    <source>
        <dbReference type="ARBA" id="ARBA00004193"/>
    </source>
</evidence>
<dbReference type="OrthoDB" id="9796817at2"/>
<feature type="domain" description="Solute-binding protein family 5" evidence="7">
    <location>
        <begin position="93"/>
        <end position="454"/>
    </location>
</feature>
<evidence type="ECO:0000256" key="3">
    <source>
        <dbReference type="ARBA" id="ARBA00022448"/>
    </source>
</evidence>
<dbReference type="GO" id="GO:0015833">
    <property type="term" value="P:peptide transport"/>
    <property type="evidence" value="ECO:0007669"/>
    <property type="project" value="TreeGrafter"/>
</dbReference>
<keyword evidence="3" id="KW-0813">Transport</keyword>
<feature type="signal peptide" evidence="6">
    <location>
        <begin position="1"/>
        <end position="24"/>
    </location>
</feature>
<dbReference type="Pfam" id="PF00496">
    <property type="entry name" value="SBP_bac_5"/>
    <property type="match status" value="1"/>
</dbReference>
<dbReference type="GO" id="GO:1904680">
    <property type="term" value="F:peptide transmembrane transporter activity"/>
    <property type="evidence" value="ECO:0007669"/>
    <property type="project" value="TreeGrafter"/>
</dbReference>
<keyword evidence="9" id="KW-1185">Reference proteome</keyword>
<dbReference type="GO" id="GO:0042597">
    <property type="term" value="C:periplasmic space"/>
    <property type="evidence" value="ECO:0007669"/>
    <property type="project" value="UniProtKB-ARBA"/>
</dbReference>
<dbReference type="PANTHER" id="PTHR30290">
    <property type="entry name" value="PERIPLASMIC BINDING COMPONENT OF ABC TRANSPORTER"/>
    <property type="match status" value="1"/>
</dbReference>
<dbReference type="Gene3D" id="3.40.190.10">
    <property type="entry name" value="Periplasmic binding protein-like II"/>
    <property type="match status" value="1"/>
</dbReference>
<comment type="caution">
    <text evidence="8">The sequence shown here is derived from an EMBL/GenBank/DDBJ whole genome shotgun (WGS) entry which is preliminary data.</text>
</comment>
<keyword evidence="4 6" id="KW-0732">Signal</keyword>
<evidence type="ECO:0000313" key="9">
    <source>
        <dbReference type="Proteomes" id="UP000276443"/>
    </source>
</evidence>
<evidence type="ECO:0000256" key="2">
    <source>
        <dbReference type="ARBA" id="ARBA00005695"/>
    </source>
</evidence>
<dbReference type="InterPro" id="IPR023765">
    <property type="entry name" value="SBP_5_CS"/>
</dbReference>
<dbReference type="SUPFAM" id="SSF53850">
    <property type="entry name" value="Periplasmic binding protein-like II"/>
    <property type="match status" value="1"/>
</dbReference>
<reference evidence="8 9" key="1">
    <citation type="submission" date="2018-11" db="EMBL/GenBank/DDBJ databases">
        <title>Genomic Encyclopedia of Type Strains, Phase IV (KMG-IV): sequencing the most valuable type-strain genomes for metagenomic binning, comparative biology and taxonomic classification.</title>
        <authorList>
            <person name="Goeker M."/>
        </authorList>
    </citation>
    <scope>NUCLEOTIDE SEQUENCE [LARGE SCALE GENOMIC DNA]</scope>
    <source>
        <strain evidence="8 9">DSM 18090</strain>
    </source>
</reference>